<protein>
    <submittedName>
        <fullName evidence="1">Uncharacterized protein</fullName>
    </submittedName>
</protein>
<accession>A0A0X3TM52</accession>
<dbReference type="Proteomes" id="UP000053791">
    <property type="component" value="Unassembled WGS sequence"/>
</dbReference>
<organism evidence="1 2">
    <name type="scientific">Ruegeria marisrubri</name>
    <dbReference type="NCBI Taxonomy" id="1685379"/>
    <lineage>
        <taxon>Bacteria</taxon>
        <taxon>Pseudomonadati</taxon>
        <taxon>Pseudomonadota</taxon>
        <taxon>Alphaproteobacteria</taxon>
        <taxon>Rhodobacterales</taxon>
        <taxon>Roseobacteraceae</taxon>
        <taxon>Ruegeria</taxon>
    </lineage>
</organism>
<comment type="caution">
    <text evidence="1">The sequence shown here is derived from an EMBL/GenBank/DDBJ whole genome shotgun (WGS) entry which is preliminary data.</text>
</comment>
<dbReference type="EMBL" id="LQBQ01000034">
    <property type="protein sequence ID" value="KUJ76847.1"/>
    <property type="molecule type" value="Genomic_DNA"/>
</dbReference>
<name>A0A0X3TM52_9RHOB</name>
<evidence type="ECO:0000313" key="2">
    <source>
        <dbReference type="Proteomes" id="UP000053791"/>
    </source>
</evidence>
<dbReference type="AlphaFoldDB" id="A0A0X3TM52"/>
<reference evidence="1 2" key="1">
    <citation type="submission" date="2015-12" db="EMBL/GenBank/DDBJ databases">
        <authorList>
            <person name="Shamseldin A."/>
            <person name="Moawad H."/>
            <person name="Abd El-Rahim W.M."/>
            <person name="Sadowsky M.J."/>
        </authorList>
    </citation>
    <scope>NUCLEOTIDE SEQUENCE [LARGE SCALE GENOMIC DNA]</scope>
    <source>
        <strain evidence="1 2">ZGT118</strain>
    </source>
</reference>
<keyword evidence="2" id="KW-1185">Reference proteome</keyword>
<proteinExistence type="predicted"/>
<gene>
    <name evidence="1" type="ORF">AVO45_10130</name>
</gene>
<evidence type="ECO:0000313" key="1">
    <source>
        <dbReference type="EMBL" id="KUJ76847.1"/>
    </source>
</evidence>
<sequence length="81" mass="9123">MSNAAMQQMHRLFGEIAWSLKMAAGIVEKCRGMAGDAVRSFAQPNANRSQHRLAFMGIDRLHRADVLLCHGSLPWEFMGRH</sequence>